<evidence type="ECO:0000256" key="2">
    <source>
        <dbReference type="ARBA" id="ARBA00022525"/>
    </source>
</evidence>
<dbReference type="GO" id="GO:0005576">
    <property type="term" value="C:extracellular region"/>
    <property type="evidence" value="ECO:0007669"/>
    <property type="project" value="UniProtKB-SubCell"/>
</dbReference>
<keyword evidence="4" id="KW-1133">Transmembrane helix</keyword>
<dbReference type="OrthoDB" id="6418774at2759"/>
<evidence type="ECO:0000256" key="4">
    <source>
        <dbReference type="SAM" id="Phobius"/>
    </source>
</evidence>
<sequence>MITTLQRTTINYAVSSRGKSSKSIACKIHSFPVLADTMTLMSLLLSLLFIAMTKCQPISYVYDERELSRDNHPLLLLVDHRIPDLENEMFDSGNDPESTVVRTKRLESKRIGSLSIVNSLDVLRQRVLLELARRKALQDQQQIDANRRILKTIGKRSLPLYNKDVPKAMDARIRNGIDYVFEQEEKSHDRDVMPERNPDRMQNWLRNDDSAFRERQDDQMRRIQANELRLL</sequence>
<keyword evidence="6" id="KW-1185">Reference proteome</keyword>
<evidence type="ECO:0000256" key="1">
    <source>
        <dbReference type="ARBA" id="ARBA00004613"/>
    </source>
</evidence>
<reference evidence="7" key="1">
    <citation type="submission" date="2025-08" db="UniProtKB">
        <authorList>
            <consortium name="RefSeq"/>
        </authorList>
    </citation>
    <scope>IDENTIFICATION</scope>
</reference>
<keyword evidence="3" id="KW-0372">Hormone</keyword>
<keyword evidence="4" id="KW-0472">Membrane</keyword>
<dbReference type="RefSeq" id="XP_020723912.2">
    <property type="nucleotide sequence ID" value="XM_020868253.2"/>
</dbReference>
<dbReference type="SMART" id="SM00039">
    <property type="entry name" value="CRF"/>
    <property type="match status" value="1"/>
</dbReference>
<dbReference type="Proteomes" id="UP000835206">
    <property type="component" value="Chromosome 10"/>
</dbReference>
<dbReference type="GO" id="GO:0005179">
    <property type="term" value="F:hormone activity"/>
    <property type="evidence" value="ECO:0007669"/>
    <property type="project" value="UniProtKB-KW"/>
</dbReference>
<evidence type="ECO:0000256" key="3">
    <source>
        <dbReference type="ARBA" id="ARBA00022702"/>
    </source>
</evidence>
<organism evidence="6 7">
    <name type="scientific">Bombus terrestris</name>
    <name type="common">Buff-tailed bumblebee</name>
    <name type="synonym">Apis terrestris</name>
    <dbReference type="NCBI Taxonomy" id="30195"/>
    <lineage>
        <taxon>Eukaryota</taxon>
        <taxon>Metazoa</taxon>
        <taxon>Ecdysozoa</taxon>
        <taxon>Arthropoda</taxon>
        <taxon>Hexapoda</taxon>
        <taxon>Insecta</taxon>
        <taxon>Pterygota</taxon>
        <taxon>Neoptera</taxon>
        <taxon>Endopterygota</taxon>
        <taxon>Hymenoptera</taxon>
        <taxon>Apocrita</taxon>
        <taxon>Aculeata</taxon>
        <taxon>Apoidea</taxon>
        <taxon>Anthophila</taxon>
        <taxon>Apidae</taxon>
        <taxon>Bombus</taxon>
        <taxon>Bombus</taxon>
    </lineage>
</organism>
<proteinExistence type="predicted"/>
<gene>
    <name evidence="7" type="primary">LOC100643185</name>
</gene>
<protein>
    <submittedName>
        <fullName evidence="7">Diuretic hormone 44 isoform X1</fullName>
    </submittedName>
</protein>
<feature type="domain" description="Corticotropin-releasing factor" evidence="5">
    <location>
        <begin position="110"/>
        <end position="153"/>
    </location>
</feature>
<evidence type="ECO:0000313" key="6">
    <source>
        <dbReference type="Proteomes" id="UP000835206"/>
    </source>
</evidence>
<dbReference type="InterPro" id="IPR000187">
    <property type="entry name" value="CRF"/>
</dbReference>
<dbReference type="Pfam" id="PF00473">
    <property type="entry name" value="CRF"/>
    <property type="match status" value="1"/>
</dbReference>
<feature type="transmembrane region" description="Helical" evidence="4">
    <location>
        <begin position="31"/>
        <end position="52"/>
    </location>
</feature>
<dbReference type="AlphaFoldDB" id="A0A9B7D0P6"/>
<dbReference type="GeneID" id="100643185"/>
<comment type="subcellular location">
    <subcellularLocation>
        <location evidence="1">Secreted</location>
    </subcellularLocation>
</comment>
<accession>A0A9B7D0P6</accession>
<name>A0A9B7D0P6_BOMTE</name>
<evidence type="ECO:0000313" key="7">
    <source>
        <dbReference type="RefSeq" id="XP_020723912.2"/>
    </source>
</evidence>
<keyword evidence="4" id="KW-0812">Transmembrane</keyword>
<keyword evidence="2" id="KW-0964">Secreted</keyword>
<evidence type="ECO:0000259" key="5">
    <source>
        <dbReference type="SMART" id="SM00039"/>
    </source>
</evidence>
<dbReference type="CTD" id="41170"/>